<gene>
    <name evidence="1" type="ORF">C1I92_02305</name>
</gene>
<sequence>MTRNHASEPHDPRSRFDDSEHLRSLLQRLHDAGPGAWRRDREADALMEHVAQRYAALARKHDLGPWDAAAAAFEAMRTRAARHADDPWAVITRAVQITLGAEEKAAGMLCSPHQARRRRYAGFHRATRLSDRETSLLDWHPAFQVQPEDIVAKDTEPSTASQVKAAVDAAVRLFTLLGWPEPVARTGVDYICSRLADAGSRVAAYEALRRDSQARALLDIEQDSWTAMLRVVLGTPQPHHALTAAGRGILVRLLIGHSLTELLADDDLVLAVSLSAPGRQHRGGAGG</sequence>
<evidence type="ECO:0000313" key="1">
    <source>
        <dbReference type="EMBL" id="PZF86041.1"/>
    </source>
</evidence>
<organism evidence="1 2">
    <name type="scientific">Jiangella anatolica</name>
    <dbReference type="NCBI Taxonomy" id="2670374"/>
    <lineage>
        <taxon>Bacteria</taxon>
        <taxon>Bacillati</taxon>
        <taxon>Actinomycetota</taxon>
        <taxon>Actinomycetes</taxon>
        <taxon>Jiangellales</taxon>
        <taxon>Jiangellaceae</taxon>
        <taxon>Jiangella</taxon>
    </lineage>
</organism>
<evidence type="ECO:0000313" key="2">
    <source>
        <dbReference type="Proteomes" id="UP000248764"/>
    </source>
</evidence>
<dbReference type="EMBL" id="POTW01000004">
    <property type="protein sequence ID" value="PZF86041.1"/>
    <property type="molecule type" value="Genomic_DNA"/>
</dbReference>
<reference evidence="1 2" key="1">
    <citation type="submission" date="2018-01" db="EMBL/GenBank/DDBJ databases">
        <title>Draft genome sequence of Jiangella sp. GTF31.</title>
        <authorList>
            <person name="Sahin N."/>
            <person name="Ay H."/>
            <person name="Saygin H."/>
        </authorList>
    </citation>
    <scope>NUCLEOTIDE SEQUENCE [LARGE SCALE GENOMIC DNA]</scope>
    <source>
        <strain evidence="1 2">GTF31</strain>
    </source>
</reference>
<proteinExistence type="predicted"/>
<evidence type="ECO:0008006" key="3">
    <source>
        <dbReference type="Google" id="ProtNLM"/>
    </source>
</evidence>
<comment type="caution">
    <text evidence="1">The sequence shown here is derived from an EMBL/GenBank/DDBJ whole genome shotgun (WGS) entry which is preliminary data.</text>
</comment>
<protein>
    <recommendedName>
        <fullName evidence="3">Serine/arginine repetitive matrix protein 2</fullName>
    </recommendedName>
</protein>
<dbReference type="RefSeq" id="WP_111253048.1">
    <property type="nucleotide sequence ID" value="NZ_POTW01000004.1"/>
</dbReference>
<name>A0A2W2BEL1_9ACTN</name>
<dbReference type="Proteomes" id="UP000248764">
    <property type="component" value="Unassembled WGS sequence"/>
</dbReference>
<accession>A0A2W2BEL1</accession>
<dbReference type="AlphaFoldDB" id="A0A2W2BEL1"/>
<keyword evidence="2" id="KW-1185">Reference proteome</keyword>